<dbReference type="Proteomes" id="UP000316092">
    <property type="component" value="Unassembled WGS sequence"/>
</dbReference>
<dbReference type="EMBL" id="VKDB01000037">
    <property type="protein sequence ID" value="TSA79777.1"/>
    <property type="molecule type" value="Genomic_DNA"/>
</dbReference>
<evidence type="ECO:0000256" key="1">
    <source>
        <dbReference type="ARBA" id="ARBA00022617"/>
    </source>
</evidence>
<keyword evidence="2 4" id="KW-0479">Metal-binding</keyword>
<accession>A0A553UHT3</accession>
<dbReference type="InterPro" id="IPR003468">
    <property type="entry name" value="Cyt_c_oxidase_monohaem-su/FixO"/>
</dbReference>
<name>A0A553UHT3_9DEIO</name>
<comment type="caution">
    <text evidence="6">The sequence shown here is derived from an EMBL/GenBank/DDBJ whole genome shotgun (WGS) entry which is preliminary data.</text>
</comment>
<reference evidence="6 7" key="1">
    <citation type="submission" date="2019-07" db="EMBL/GenBank/DDBJ databases">
        <title>Deinococcus detaillus sp. nov., isolated from humus soil in Antarctica.</title>
        <authorList>
            <person name="Zhang K."/>
        </authorList>
    </citation>
    <scope>NUCLEOTIDE SEQUENCE [LARGE SCALE GENOMIC DNA]</scope>
    <source>
        <strain evidence="6 7">H1</strain>
    </source>
</reference>
<dbReference type="InterPro" id="IPR036909">
    <property type="entry name" value="Cyt_c-like_dom_sf"/>
</dbReference>
<evidence type="ECO:0000313" key="7">
    <source>
        <dbReference type="Proteomes" id="UP000316092"/>
    </source>
</evidence>
<dbReference type="SUPFAM" id="SSF46626">
    <property type="entry name" value="Cytochrome c"/>
    <property type="match status" value="1"/>
</dbReference>
<evidence type="ECO:0000256" key="4">
    <source>
        <dbReference type="PROSITE-ProRule" id="PRU00433"/>
    </source>
</evidence>
<keyword evidence="1 4" id="KW-0349">Heme</keyword>
<proteinExistence type="predicted"/>
<dbReference type="GO" id="GO:0020037">
    <property type="term" value="F:heme binding"/>
    <property type="evidence" value="ECO:0007669"/>
    <property type="project" value="InterPro"/>
</dbReference>
<feature type="domain" description="Cytochrome c" evidence="5">
    <location>
        <begin position="53"/>
        <end position="168"/>
    </location>
</feature>
<protein>
    <submittedName>
        <fullName evidence="6">C-type cytochrome</fullName>
    </submittedName>
</protein>
<dbReference type="GO" id="GO:0009055">
    <property type="term" value="F:electron transfer activity"/>
    <property type="evidence" value="ECO:0007669"/>
    <property type="project" value="InterPro"/>
</dbReference>
<dbReference type="AlphaFoldDB" id="A0A553UHT3"/>
<evidence type="ECO:0000256" key="3">
    <source>
        <dbReference type="ARBA" id="ARBA00023004"/>
    </source>
</evidence>
<dbReference type="RefSeq" id="WP_143722080.1">
    <property type="nucleotide sequence ID" value="NZ_VKDB01000037.1"/>
</dbReference>
<evidence type="ECO:0000259" key="5">
    <source>
        <dbReference type="PROSITE" id="PS51007"/>
    </source>
</evidence>
<dbReference type="Pfam" id="PF02433">
    <property type="entry name" value="FixO"/>
    <property type="match status" value="1"/>
</dbReference>
<organism evidence="6 7">
    <name type="scientific">Deinococcus detaillensis</name>
    <dbReference type="NCBI Taxonomy" id="2592048"/>
    <lineage>
        <taxon>Bacteria</taxon>
        <taxon>Thermotogati</taxon>
        <taxon>Deinococcota</taxon>
        <taxon>Deinococci</taxon>
        <taxon>Deinococcales</taxon>
        <taxon>Deinococcaceae</taxon>
        <taxon>Deinococcus</taxon>
    </lineage>
</organism>
<evidence type="ECO:0000256" key="2">
    <source>
        <dbReference type="ARBA" id="ARBA00022723"/>
    </source>
</evidence>
<dbReference type="Gene3D" id="1.10.760.10">
    <property type="entry name" value="Cytochrome c-like domain"/>
    <property type="match status" value="1"/>
</dbReference>
<keyword evidence="3 4" id="KW-0408">Iron</keyword>
<dbReference type="InterPro" id="IPR009056">
    <property type="entry name" value="Cyt_c-like_dom"/>
</dbReference>
<gene>
    <name evidence="6" type="ORF">FNU79_17495</name>
</gene>
<sequence length="168" mass="19065">MLKQMFDRIEGNTGLLVALSLLIFSMAILTTVALPYFATNNYQPTPLAVKYTAQQMRGRQLYAQSGCWECHSQNVRLPESDIGTVHQPGDIGAVSHPGDYLYQNPTFFGQHRRGPDLMHVGTRWPSQEWMTIHFLNPERLNPGTWMPSFGYLSKENLDAISAYLMTLK</sequence>
<evidence type="ECO:0000313" key="6">
    <source>
        <dbReference type="EMBL" id="TSA79777.1"/>
    </source>
</evidence>
<dbReference type="OrthoDB" id="9811395at2"/>
<dbReference type="GO" id="GO:0046872">
    <property type="term" value="F:metal ion binding"/>
    <property type="evidence" value="ECO:0007669"/>
    <property type="project" value="UniProtKB-KW"/>
</dbReference>
<dbReference type="PROSITE" id="PS51007">
    <property type="entry name" value="CYTC"/>
    <property type="match status" value="1"/>
</dbReference>
<keyword evidence="7" id="KW-1185">Reference proteome</keyword>